<dbReference type="Gene3D" id="1.10.10.10">
    <property type="entry name" value="Winged helix-like DNA-binding domain superfamily/Winged helix DNA-binding domain"/>
    <property type="match status" value="1"/>
</dbReference>
<sequence length="110" mass="12584">MTPIEDGFSWLFEKEDMARHRADWMTGSDDVILEFLKDSGAGHNYQGIANNFEDRGIDISYKTITRRIPKLREAGLVRVLPGEGKYYAITERGEAYLEGEADLRDLDEPE</sequence>
<dbReference type="InterPro" id="IPR036390">
    <property type="entry name" value="WH_DNA-bd_sf"/>
</dbReference>
<evidence type="ECO:0000313" key="3">
    <source>
        <dbReference type="EMBL" id="MCU4725597.1"/>
    </source>
</evidence>
<dbReference type="EMBL" id="JAOPKD010000001">
    <property type="protein sequence ID" value="MCU4725597.1"/>
    <property type="molecule type" value="Genomic_DNA"/>
</dbReference>
<evidence type="ECO:0000313" key="4">
    <source>
        <dbReference type="Proteomes" id="UP001208186"/>
    </source>
</evidence>
<accession>A0AAE3LDV9</accession>
<dbReference type="EMBL" id="JAOPKC010000001">
    <property type="protein sequence ID" value="MCU4716798.1"/>
    <property type="molecule type" value="Genomic_DNA"/>
</dbReference>
<comment type="caution">
    <text evidence="3">The sequence shown here is derived from an EMBL/GenBank/DDBJ whole genome shotgun (WGS) entry which is preliminary data.</text>
</comment>
<feature type="domain" description="Ribonuclease R winged-helix" evidence="1">
    <location>
        <begin position="32"/>
        <end position="96"/>
    </location>
</feature>
<dbReference type="InterPro" id="IPR036388">
    <property type="entry name" value="WH-like_DNA-bd_sf"/>
</dbReference>
<evidence type="ECO:0000313" key="2">
    <source>
        <dbReference type="EMBL" id="MCU4716798.1"/>
    </source>
</evidence>
<dbReference type="RefSeq" id="WP_315907559.1">
    <property type="nucleotide sequence ID" value="NZ_JAOPKC010000001.1"/>
</dbReference>
<dbReference type="AlphaFoldDB" id="A0AAE3LDV9"/>
<dbReference type="InterPro" id="IPR011991">
    <property type="entry name" value="ArsR-like_HTH"/>
</dbReference>
<dbReference type="CDD" id="cd00090">
    <property type="entry name" value="HTH_ARSR"/>
    <property type="match status" value="1"/>
</dbReference>
<keyword evidence="4" id="KW-1185">Reference proteome</keyword>
<evidence type="ECO:0000313" key="5">
    <source>
        <dbReference type="Proteomes" id="UP001209746"/>
    </source>
</evidence>
<name>A0AAE3LDV9_9EURY</name>
<organism evidence="3 5">
    <name type="scientific">Halapricum hydrolyticum</name>
    <dbReference type="NCBI Taxonomy" id="2979991"/>
    <lineage>
        <taxon>Archaea</taxon>
        <taxon>Methanobacteriati</taxon>
        <taxon>Methanobacteriota</taxon>
        <taxon>Stenosarchaea group</taxon>
        <taxon>Halobacteria</taxon>
        <taxon>Halobacteriales</taxon>
        <taxon>Haloarculaceae</taxon>
        <taxon>Halapricum</taxon>
    </lineage>
</organism>
<dbReference type="Pfam" id="PF08461">
    <property type="entry name" value="WHD_RNase_R"/>
    <property type="match status" value="1"/>
</dbReference>
<dbReference type="InterPro" id="IPR013668">
    <property type="entry name" value="RNase_R_HTH_12"/>
</dbReference>
<protein>
    <submittedName>
        <fullName evidence="3">Winged helix-turn-helix domain-containing protein</fullName>
    </submittedName>
</protein>
<evidence type="ECO:0000259" key="1">
    <source>
        <dbReference type="Pfam" id="PF08461"/>
    </source>
</evidence>
<proteinExistence type="predicted"/>
<dbReference type="SUPFAM" id="SSF46785">
    <property type="entry name" value="Winged helix' DNA-binding domain"/>
    <property type="match status" value="1"/>
</dbReference>
<dbReference type="Proteomes" id="UP001208186">
    <property type="component" value="Unassembled WGS sequence"/>
</dbReference>
<dbReference type="Proteomes" id="UP001209746">
    <property type="component" value="Unassembled WGS sequence"/>
</dbReference>
<reference evidence="3" key="1">
    <citation type="submission" date="2023-02" db="EMBL/GenBank/DDBJ databases">
        <title>Enrichment on poylsaccharides allowed isolation of novel metabolic and taxonomic groups of Haloarchaea.</title>
        <authorList>
            <person name="Sorokin D.Y."/>
            <person name="Elcheninov A.G."/>
            <person name="Khizhniak T.V."/>
            <person name="Kolganova T.V."/>
            <person name="Kublanov I.V."/>
        </authorList>
    </citation>
    <scope>NUCLEOTIDE SEQUENCE</scope>
    <source>
        <strain evidence="2 4">HArc-curdl5-1</strain>
        <strain evidence="3">HArc-curdl7</strain>
    </source>
</reference>
<gene>
    <name evidence="3" type="ORF">OB914_01220</name>
    <name evidence="2" type="ORF">OB916_01800</name>
</gene>